<dbReference type="Pfam" id="PF12773">
    <property type="entry name" value="DZR"/>
    <property type="match status" value="1"/>
</dbReference>
<feature type="region of interest" description="Disordered" evidence="1">
    <location>
        <begin position="285"/>
        <end position="304"/>
    </location>
</feature>
<dbReference type="PANTHER" id="PTHR38758:SF1">
    <property type="entry name" value="PROTEIN, PUTATIVE-RELATED"/>
    <property type="match status" value="1"/>
</dbReference>
<gene>
    <name evidence="3" type="ORF">NEF87_003832</name>
</gene>
<sequence length="358" mass="38758">MTEEENAAQKAAEEEAAKKAAEEEAAKKAAEEEAAKKAAEEEAAKKAAAEDAAKKAAEEEAAQKAAEEEAAKKAAEEEAAKKAAEEEAAKKAAEEEAAKKAKDKKKQEEDKDNLKFCMGTSDLLFKVLKAIDFKGGECSVSSLTVALMLDEKVFIDGLKTGLMLNLLEKDGDIFATTDLGDRLLSLSSVEQKSLIAKEFLKIESYRDIVFRMKMATGKEIQIKELEKAIYIILPNIREEIRKQITSAFINFAKYANIIEELAHAGNPSVKLTTNGESQLDAVLQERKRKKKGGASSGPSSSSAPAIVSDLSCQSCGKPIMSDYNMCPYCGTALKRSCSNCGKELQPGWKMCPFCGTAQ</sequence>
<evidence type="ECO:0000313" key="3">
    <source>
        <dbReference type="EMBL" id="UYP47547.1"/>
    </source>
</evidence>
<proteinExistence type="predicted"/>
<evidence type="ECO:0000313" key="4">
    <source>
        <dbReference type="Proteomes" id="UP001208689"/>
    </source>
</evidence>
<reference evidence="3" key="1">
    <citation type="submission" date="2022-09" db="EMBL/GenBank/DDBJ databases">
        <title>Actin cytoskeleton and complex cell architecture in an #Asgard archaeon.</title>
        <authorList>
            <person name="Ponce Toledo R.I."/>
            <person name="Schleper C."/>
            <person name="Rodrigues Oliveira T."/>
            <person name="Wollweber F."/>
            <person name="Xu J."/>
            <person name="Rittmann S."/>
            <person name="Klingl A."/>
            <person name="Pilhofer M."/>
        </authorList>
    </citation>
    <scope>NUCLEOTIDE SEQUENCE</scope>
    <source>
        <strain evidence="3">B-35</strain>
    </source>
</reference>
<accession>A0ABY6HXH1</accession>
<dbReference type="PANTHER" id="PTHR38758">
    <property type="entry name" value="PUTATIVE-RELATED"/>
    <property type="match status" value="1"/>
</dbReference>
<feature type="domain" description="DZANK-type" evidence="2">
    <location>
        <begin position="312"/>
        <end position="355"/>
    </location>
</feature>
<name>A0ABY6HXH1_9ARCH</name>
<dbReference type="EMBL" id="CP104013">
    <property type="protein sequence ID" value="UYP47547.1"/>
    <property type="molecule type" value="Genomic_DNA"/>
</dbReference>
<feature type="region of interest" description="Disordered" evidence="1">
    <location>
        <begin position="1"/>
        <end position="105"/>
    </location>
</feature>
<evidence type="ECO:0000259" key="2">
    <source>
        <dbReference type="Pfam" id="PF12773"/>
    </source>
</evidence>
<organism evidence="3 4">
    <name type="scientific">Candidatus Lokiarchaeum ossiferum</name>
    <dbReference type="NCBI Taxonomy" id="2951803"/>
    <lineage>
        <taxon>Archaea</taxon>
        <taxon>Promethearchaeati</taxon>
        <taxon>Promethearchaeota</taxon>
        <taxon>Promethearchaeia</taxon>
        <taxon>Promethearchaeales</taxon>
        <taxon>Promethearchaeaceae</taxon>
        <taxon>Candidatus Lokiarchaeum</taxon>
    </lineage>
</organism>
<dbReference type="Proteomes" id="UP001208689">
    <property type="component" value="Chromosome"/>
</dbReference>
<feature type="compositionally biased region" description="Basic and acidic residues" evidence="1">
    <location>
        <begin position="11"/>
        <end position="105"/>
    </location>
</feature>
<protein>
    <recommendedName>
        <fullName evidence="2">DZANK-type domain-containing protein</fullName>
    </recommendedName>
</protein>
<keyword evidence="4" id="KW-1185">Reference proteome</keyword>
<evidence type="ECO:0000256" key="1">
    <source>
        <dbReference type="SAM" id="MobiDB-lite"/>
    </source>
</evidence>
<dbReference type="InterPro" id="IPR025874">
    <property type="entry name" value="DZR"/>
</dbReference>